<dbReference type="Proteomes" id="UP001589568">
    <property type="component" value="Unassembled WGS sequence"/>
</dbReference>
<accession>A0ABV5NWP2</accession>
<proteinExistence type="predicted"/>
<name>A0ABV5NWP2_9ACTN</name>
<protein>
    <recommendedName>
        <fullName evidence="3">TetR family transcriptional regulator</fullName>
    </recommendedName>
</protein>
<dbReference type="EMBL" id="JBHMCF010000040">
    <property type="protein sequence ID" value="MFB9474739.1"/>
    <property type="molecule type" value="Genomic_DNA"/>
</dbReference>
<keyword evidence="2" id="KW-1185">Reference proteome</keyword>
<organism evidence="1 2">
    <name type="scientific">Nonomuraea salmonea</name>
    <dbReference type="NCBI Taxonomy" id="46181"/>
    <lineage>
        <taxon>Bacteria</taxon>
        <taxon>Bacillati</taxon>
        <taxon>Actinomycetota</taxon>
        <taxon>Actinomycetes</taxon>
        <taxon>Streptosporangiales</taxon>
        <taxon>Streptosporangiaceae</taxon>
        <taxon>Nonomuraea</taxon>
    </lineage>
</organism>
<sequence length="145" mass="16880">MRITEDQRRTTEQRIRAAMDRLLRGELPPGGKCDVKTLAAEAGISRSALYTTYGALREEFEQRRDRLREAGEISDPREAQIERLKQQVAELKDRVQDRDAELAKLREFKIVAVSRIAAQHEELERLRRQLARPAKVHQLRQDHAE</sequence>
<comment type="caution">
    <text evidence="1">The sequence shown here is derived from an EMBL/GenBank/DDBJ whole genome shotgun (WGS) entry which is preliminary data.</text>
</comment>
<reference evidence="1 2" key="1">
    <citation type="submission" date="2024-09" db="EMBL/GenBank/DDBJ databases">
        <authorList>
            <person name="Sun Q."/>
            <person name="Mori K."/>
        </authorList>
    </citation>
    <scope>NUCLEOTIDE SEQUENCE [LARGE SCALE GENOMIC DNA]</scope>
    <source>
        <strain evidence="1 2">JCM 3324</strain>
    </source>
</reference>
<dbReference type="RefSeq" id="WP_345394128.1">
    <property type="nucleotide sequence ID" value="NZ_BAAAXS010000001.1"/>
</dbReference>
<evidence type="ECO:0008006" key="3">
    <source>
        <dbReference type="Google" id="ProtNLM"/>
    </source>
</evidence>
<evidence type="ECO:0000313" key="1">
    <source>
        <dbReference type="EMBL" id="MFB9474739.1"/>
    </source>
</evidence>
<evidence type="ECO:0000313" key="2">
    <source>
        <dbReference type="Proteomes" id="UP001589568"/>
    </source>
</evidence>
<gene>
    <name evidence="1" type="ORF">ACFFR3_35045</name>
</gene>